<comment type="caution">
    <text evidence="1">The sequence shown here is derived from an EMBL/GenBank/DDBJ whole genome shotgun (WGS) entry which is preliminary data.</text>
</comment>
<evidence type="ECO:0000313" key="1">
    <source>
        <dbReference type="EMBL" id="KPU42189.1"/>
    </source>
</evidence>
<proteinExistence type="predicted"/>
<dbReference type="RefSeq" id="WP_160317272.1">
    <property type="nucleotide sequence ID" value="NZ_LKET01000068.1"/>
</dbReference>
<sequence length="57" mass="6582">MEKINEKIEAFILTYLDYVQESLEKVKSGETVDTVAIYALGDAIRIMHHIRKISDNQ</sequence>
<accession>A0A0P8WVB2</accession>
<dbReference type="AlphaFoldDB" id="A0A0P8WVB2"/>
<dbReference type="EMBL" id="LKET01000068">
    <property type="protein sequence ID" value="KPU42189.1"/>
    <property type="molecule type" value="Genomic_DNA"/>
</dbReference>
<evidence type="ECO:0000313" key="2">
    <source>
        <dbReference type="Proteomes" id="UP000050326"/>
    </source>
</evidence>
<reference evidence="1 2" key="1">
    <citation type="submission" date="2015-09" db="EMBL/GenBank/DDBJ databases">
        <title>Genome sequence of Oxobacter pfennigii DSM 3222.</title>
        <authorList>
            <person name="Poehlein A."/>
            <person name="Bengelsdorf F.R."/>
            <person name="Schiel-Bengelsdorf B."/>
            <person name="Duerre P."/>
            <person name="Daniel R."/>
        </authorList>
    </citation>
    <scope>NUCLEOTIDE SEQUENCE [LARGE SCALE GENOMIC DNA]</scope>
    <source>
        <strain evidence="1 2">DSM 3222</strain>
    </source>
</reference>
<keyword evidence="2" id="KW-1185">Reference proteome</keyword>
<gene>
    <name evidence="1" type="ORF">OXPF_39680</name>
</gene>
<organism evidence="1 2">
    <name type="scientific">Oxobacter pfennigii</name>
    <dbReference type="NCBI Taxonomy" id="36849"/>
    <lineage>
        <taxon>Bacteria</taxon>
        <taxon>Bacillati</taxon>
        <taxon>Bacillota</taxon>
        <taxon>Clostridia</taxon>
        <taxon>Eubacteriales</taxon>
        <taxon>Clostridiaceae</taxon>
        <taxon>Oxobacter</taxon>
    </lineage>
</organism>
<dbReference type="Proteomes" id="UP000050326">
    <property type="component" value="Unassembled WGS sequence"/>
</dbReference>
<name>A0A0P8WVB2_9CLOT</name>
<protein>
    <submittedName>
        <fullName evidence="1">Uncharacterized protein</fullName>
    </submittedName>
</protein>